<evidence type="ECO:0000256" key="1">
    <source>
        <dbReference type="SAM" id="Phobius"/>
    </source>
</evidence>
<feature type="transmembrane region" description="Helical" evidence="1">
    <location>
        <begin position="36"/>
        <end position="57"/>
    </location>
</feature>
<keyword evidence="1" id="KW-0812">Transmembrane</keyword>
<name>A0A034VS61_BACDO</name>
<dbReference type="AlphaFoldDB" id="A0A034VS61"/>
<evidence type="ECO:0000313" key="2">
    <source>
        <dbReference type="EMBL" id="JAC46136.1"/>
    </source>
</evidence>
<dbReference type="EMBL" id="GAKP01012816">
    <property type="protein sequence ID" value="JAC46136.1"/>
    <property type="molecule type" value="Transcribed_RNA"/>
</dbReference>
<protein>
    <submittedName>
        <fullName evidence="2">Uncharacterized protein</fullName>
    </submittedName>
</protein>
<keyword evidence="1" id="KW-0472">Membrane</keyword>
<reference evidence="2" key="1">
    <citation type="journal article" date="2014" name="BMC Genomics">
        <title>Characterizing the developmental transcriptome of the oriental fruit fly, Bactrocera dorsalis (Diptera: Tephritidae) through comparative genomic analysis with Drosophila melanogaster utilizing modENCODE datasets.</title>
        <authorList>
            <person name="Geib S.M."/>
            <person name="Calla B."/>
            <person name="Hall B."/>
            <person name="Hou S."/>
            <person name="Manoukis N.C."/>
        </authorList>
    </citation>
    <scope>NUCLEOTIDE SEQUENCE</scope>
    <source>
        <strain evidence="2">Punador</strain>
    </source>
</reference>
<proteinExistence type="predicted"/>
<accession>A0A034VS61</accession>
<organism evidence="2">
    <name type="scientific">Bactrocera dorsalis</name>
    <name type="common">Oriental fruit fly</name>
    <name type="synonym">Dacus dorsalis</name>
    <dbReference type="NCBI Taxonomy" id="27457"/>
    <lineage>
        <taxon>Eukaryota</taxon>
        <taxon>Metazoa</taxon>
        <taxon>Ecdysozoa</taxon>
        <taxon>Arthropoda</taxon>
        <taxon>Hexapoda</taxon>
        <taxon>Insecta</taxon>
        <taxon>Pterygota</taxon>
        <taxon>Neoptera</taxon>
        <taxon>Endopterygota</taxon>
        <taxon>Diptera</taxon>
        <taxon>Brachycera</taxon>
        <taxon>Muscomorpha</taxon>
        <taxon>Tephritoidea</taxon>
        <taxon>Tephritidae</taxon>
        <taxon>Bactrocera</taxon>
        <taxon>Bactrocera</taxon>
    </lineage>
</organism>
<sequence length="101" mass="11786">MLGLGEQNFSDTEKYFRVFAHSFSHFNVVALRLAHFYSRFLCGVLPFLSLNVFLLYVRSVVARSSSLEKIGNSTMTSFAQRQKMMQEFGNISRRMRWSNFV</sequence>
<keyword evidence="1" id="KW-1133">Transmembrane helix</keyword>